<dbReference type="OrthoDB" id="946181at2"/>
<dbReference type="PROSITE" id="PS51257">
    <property type="entry name" value="PROKAR_LIPOPROTEIN"/>
    <property type="match status" value="1"/>
</dbReference>
<dbReference type="RefSeq" id="WP_089715410.1">
    <property type="nucleotide sequence ID" value="NZ_FMAR01000020.1"/>
</dbReference>
<evidence type="ECO:0000313" key="3">
    <source>
        <dbReference type="EMBL" id="SCC62355.1"/>
    </source>
</evidence>
<evidence type="ECO:0000256" key="1">
    <source>
        <dbReference type="SAM" id="MobiDB-lite"/>
    </source>
</evidence>
<evidence type="ECO:0008006" key="5">
    <source>
        <dbReference type="Google" id="ProtNLM"/>
    </source>
</evidence>
<keyword evidence="4" id="KW-1185">Reference proteome</keyword>
<feature type="chain" id="PRO_5008692268" description="Lipoprotein" evidence="2">
    <location>
        <begin position="25"/>
        <end position="225"/>
    </location>
</feature>
<organism evidence="3 4">
    <name type="scientific">Chitinophaga costaii</name>
    <dbReference type="NCBI Taxonomy" id="1335309"/>
    <lineage>
        <taxon>Bacteria</taxon>
        <taxon>Pseudomonadati</taxon>
        <taxon>Bacteroidota</taxon>
        <taxon>Chitinophagia</taxon>
        <taxon>Chitinophagales</taxon>
        <taxon>Chitinophagaceae</taxon>
        <taxon>Chitinophaga</taxon>
    </lineage>
</organism>
<gene>
    <name evidence="3" type="ORF">GA0116948_12020</name>
</gene>
<dbReference type="EMBL" id="FMAR01000020">
    <property type="protein sequence ID" value="SCC62355.1"/>
    <property type="molecule type" value="Genomic_DNA"/>
</dbReference>
<evidence type="ECO:0000256" key="2">
    <source>
        <dbReference type="SAM" id="SignalP"/>
    </source>
</evidence>
<proteinExistence type="predicted"/>
<accession>A0A1C4G3B2</accession>
<feature type="compositionally biased region" description="Low complexity" evidence="1">
    <location>
        <begin position="53"/>
        <end position="72"/>
    </location>
</feature>
<feature type="signal peptide" evidence="2">
    <location>
        <begin position="1"/>
        <end position="24"/>
    </location>
</feature>
<sequence length="225" mass="23631">MYRFSFFAKHGCPLAASIACLVMACNSPVTKSDGGTDSTTQTSSSAAGGGSGAAQTTGAAANASSSSEGSASKQLSFGPVQYTLKTDGEQLIIQQRKKGDALPDSSVQPGFTGILYDAAIGDLDNDHQPEIYAFTRSQGSNSYGSVFGVALQGHQGVRITFPDVAPATKGYAGQDSFYIDSLHRLLVRQFPVTDSATQRATPVVRTLKYKLIHTGQHYALTPVKP</sequence>
<dbReference type="STRING" id="1335309.GA0116948_12020"/>
<name>A0A1C4G3B2_9BACT</name>
<dbReference type="Proteomes" id="UP000242818">
    <property type="component" value="Unassembled WGS sequence"/>
</dbReference>
<protein>
    <recommendedName>
        <fullName evidence="5">Lipoprotein</fullName>
    </recommendedName>
</protein>
<feature type="compositionally biased region" description="Low complexity" evidence="1">
    <location>
        <begin position="32"/>
        <end position="46"/>
    </location>
</feature>
<dbReference type="AlphaFoldDB" id="A0A1C4G3B2"/>
<feature type="region of interest" description="Disordered" evidence="1">
    <location>
        <begin position="31"/>
        <end position="73"/>
    </location>
</feature>
<reference evidence="3 4" key="1">
    <citation type="submission" date="2016-08" db="EMBL/GenBank/DDBJ databases">
        <authorList>
            <person name="Seilhamer J.J."/>
        </authorList>
    </citation>
    <scope>NUCLEOTIDE SEQUENCE [LARGE SCALE GENOMIC DNA]</scope>
    <source>
        <strain evidence="3 4">A37T2</strain>
    </source>
</reference>
<evidence type="ECO:0000313" key="4">
    <source>
        <dbReference type="Proteomes" id="UP000242818"/>
    </source>
</evidence>
<keyword evidence="2" id="KW-0732">Signal</keyword>